<dbReference type="Pfam" id="PF01243">
    <property type="entry name" value="PNPOx_N"/>
    <property type="match status" value="1"/>
</dbReference>
<keyword evidence="3" id="KW-1185">Reference proteome</keyword>
<dbReference type="PANTHER" id="PTHR34818:SF1">
    <property type="entry name" value="PROTEIN BLI-3"/>
    <property type="match status" value="1"/>
</dbReference>
<dbReference type="InterPro" id="IPR052917">
    <property type="entry name" value="Stress-Dev_Protein"/>
</dbReference>
<dbReference type="EMBL" id="CP027059">
    <property type="protein sequence ID" value="UQZ81016.1"/>
    <property type="molecule type" value="Genomic_DNA"/>
</dbReference>
<organism evidence="2 3">
    <name type="scientific">Paenibacillus konkukensis</name>
    <dbReference type="NCBI Taxonomy" id="2020716"/>
    <lineage>
        <taxon>Bacteria</taxon>
        <taxon>Bacillati</taxon>
        <taxon>Bacillota</taxon>
        <taxon>Bacilli</taxon>
        <taxon>Bacillales</taxon>
        <taxon>Paenibacillaceae</taxon>
        <taxon>Paenibacillus</taxon>
    </lineage>
</organism>
<evidence type="ECO:0000259" key="1">
    <source>
        <dbReference type="Pfam" id="PF01243"/>
    </source>
</evidence>
<dbReference type="InterPro" id="IPR011576">
    <property type="entry name" value="Pyridox_Oxase_N"/>
</dbReference>
<reference evidence="2" key="1">
    <citation type="submission" date="2018-02" db="EMBL/GenBank/DDBJ databases">
        <authorList>
            <person name="Kim S.-K."/>
            <person name="Jung H.-I."/>
            <person name="Lee S.-W."/>
        </authorList>
    </citation>
    <scope>NUCLEOTIDE SEQUENCE</scope>
    <source>
        <strain evidence="2">SK3146</strain>
    </source>
</reference>
<proteinExistence type="predicted"/>
<protein>
    <submittedName>
        <fullName evidence="2">Pyridoxamine 5'-phosphate oxidase</fullName>
    </submittedName>
</protein>
<reference evidence="2" key="2">
    <citation type="journal article" date="2021" name="J Anim Sci Technol">
        <title>Complete genome sequence of Paenibacillus konkukensis sp. nov. SK3146 as a potential probiotic strain.</title>
        <authorList>
            <person name="Jung H.I."/>
            <person name="Park S."/>
            <person name="Niu K.M."/>
            <person name="Lee S.W."/>
            <person name="Kothari D."/>
            <person name="Yi K.J."/>
            <person name="Kim S.K."/>
        </authorList>
    </citation>
    <scope>NUCLEOTIDE SEQUENCE</scope>
    <source>
        <strain evidence="2">SK3146</strain>
    </source>
</reference>
<feature type="domain" description="Pyridoxamine 5'-phosphate oxidase N-terminal" evidence="1">
    <location>
        <begin position="7"/>
        <end position="118"/>
    </location>
</feature>
<dbReference type="RefSeq" id="WP_249863284.1">
    <property type="nucleotide sequence ID" value="NZ_CP027059.1"/>
</dbReference>
<dbReference type="InterPro" id="IPR012349">
    <property type="entry name" value="Split_barrel_FMN-bd"/>
</dbReference>
<dbReference type="PANTHER" id="PTHR34818">
    <property type="entry name" value="PROTEIN BLI-3"/>
    <property type="match status" value="1"/>
</dbReference>
<evidence type="ECO:0000313" key="2">
    <source>
        <dbReference type="EMBL" id="UQZ81016.1"/>
    </source>
</evidence>
<dbReference type="Proteomes" id="UP001057134">
    <property type="component" value="Chromosome"/>
</dbReference>
<evidence type="ECO:0000313" key="3">
    <source>
        <dbReference type="Proteomes" id="UP001057134"/>
    </source>
</evidence>
<gene>
    <name evidence="2" type="ORF">SK3146_00172</name>
</gene>
<accession>A0ABY4RE56</accession>
<dbReference type="Gene3D" id="2.30.110.10">
    <property type="entry name" value="Electron Transport, Fmn-binding Protein, Chain A"/>
    <property type="match status" value="1"/>
</dbReference>
<sequence>MDSVTLKQIMSLVEEARTIIVSSTDENGYPNTKQMFKKVHEGLTKFWFSTNTSSIRTRQFLVNSKACLYFAGKSNGLMLIGDMKVCQDRESRRMLWTEGDEKYYSLGVDDPDYCVYEFNSISGNYYYNLEKHLFTIEELNNQRKCLKE</sequence>
<dbReference type="SUPFAM" id="SSF50475">
    <property type="entry name" value="FMN-binding split barrel"/>
    <property type="match status" value="1"/>
</dbReference>
<name>A0ABY4RE56_9BACL</name>